<evidence type="ECO:0000256" key="2">
    <source>
        <dbReference type="SAM" id="Phobius"/>
    </source>
</evidence>
<keyword evidence="2" id="KW-0472">Membrane</keyword>
<gene>
    <name evidence="3" type="ORF">SERLADRAFT_477629</name>
</gene>
<accession>F8P9B1</accession>
<dbReference type="EMBL" id="GL945441">
    <property type="protein sequence ID" value="EGO20240.1"/>
    <property type="molecule type" value="Genomic_DNA"/>
</dbReference>
<dbReference type="HOGENOM" id="CLU_051707_1_0_1"/>
<feature type="coiled-coil region" evidence="1">
    <location>
        <begin position="111"/>
        <end position="145"/>
    </location>
</feature>
<dbReference type="AlphaFoldDB" id="F8P9B1"/>
<dbReference type="SUPFAM" id="SSF58100">
    <property type="entry name" value="Bacterial hemolysins"/>
    <property type="match status" value="1"/>
</dbReference>
<dbReference type="Proteomes" id="UP000008064">
    <property type="component" value="Unassembled WGS sequence"/>
</dbReference>
<evidence type="ECO:0000256" key="1">
    <source>
        <dbReference type="SAM" id="Coils"/>
    </source>
</evidence>
<feature type="transmembrane region" description="Helical" evidence="2">
    <location>
        <begin position="145"/>
        <end position="168"/>
    </location>
</feature>
<protein>
    <submittedName>
        <fullName evidence="3">Uncharacterized protein</fullName>
    </submittedName>
</protein>
<name>F8P9B1_SERL9</name>
<dbReference type="KEGG" id="sla:SERLADRAFT_477629"/>
<reference evidence="3" key="1">
    <citation type="submission" date="2011-04" db="EMBL/GenBank/DDBJ databases">
        <title>Evolution of plant cell wall degrading machinery underlies the functional diversity of forest fungi.</title>
        <authorList>
            <consortium name="US DOE Joint Genome Institute (JGI-PGF)"/>
            <person name="Eastwood D.C."/>
            <person name="Floudas D."/>
            <person name="Binder M."/>
            <person name="Majcherczyk A."/>
            <person name="Schneider P."/>
            <person name="Aerts A."/>
            <person name="Asiegbu F.O."/>
            <person name="Baker S.E."/>
            <person name="Barry K."/>
            <person name="Bendiksby M."/>
            <person name="Blumentritt M."/>
            <person name="Coutinho P.M."/>
            <person name="Cullen D."/>
            <person name="Cullen D."/>
            <person name="Gathman A."/>
            <person name="Goodell B."/>
            <person name="Henrissat B."/>
            <person name="Ihrmark K."/>
            <person name="Kauserud H."/>
            <person name="Kohler A."/>
            <person name="LaButti K."/>
            <person name="Lapidus A."/>
            <person name="Lavin J.L."/>
            <person name="Lee Y.-H."/>
            <person name="Lindquist E."/>
            <person name="Lilly W."/>
            <person name="Lucas S."/>
            <person name="Morin E."/>
            <person name="Murat C."/>
            <person name="Oguiza J.A."/>
            <person name="Park J."/>
            <person name="Pisabarro A.G."/>
            <person name="Riley R."/>
            <person name="Rosling A."/>
            <person name="Salamov A."/>
            <person name="Schmidt O."/>
            <person name="Schmutz J."/>
            <person name="Skrede I."/>
            <person name="Stenlid J."/>
            <person name="Wiebenga A."/>
            <person name="Xie X."/>
            <person name="Kues U."/>
            <person name="Hibbett D.S."/>
            <person name="Hoffmeister D."/>
            <person name="Hogberg N."/>
            <person name="Martin F."/>
            <person name="Grigoriev I.V."/>
            <person name="Watkinson S.C."/>
        </authorList>
    </citation>
    <scope>NUCLEOTIDE SEQUENCE</scope>
    <source>
        <strain evidence="3">S7.9</strain>
    </source>
</reference>
<evidence type="ECO:0000313" key="3">
    <source>
        <dbReference type="EMBL" id="EGO20240.1"/>
    </source>
</evidence>
<proteinExistence type="predicted"/>
<organism>
    <name type="scientific">Serpula lacrymans var. lacrymans (strain S7.9)</name>
    <name type="common">Dry rot fungus</name>
    <dbReference type="NCBI Taxonomy" id="578457"/>
    <lineage>
        <taxon>Eukaryota</taxon>
        <taxon>Fungi</taxon>
        <taxon>Dikarya</taxon>
        <taxon>Basidiomycota</taxon>
        <taxon>Agaricomycotina</taxon>
        <taxon>Agaricomycetes</taxon>
        <taxon>Agaricomycetidae</taxon>
        <taxon>Boletales</taxon>
        <taxon>Coniophorineae</taxon>
        <taxon>Serpulaceae</taxon>
        <taxon>Serpula</taxon>
    </lineage>
</organism>
<dbReference type="Gene3D" id="1.20.1170.10">
    <property type="match status" value="1"/>
</dbReference>
<keyword evidence="2" id="KW-1133">Transmembrane helix</keyword>
<keyword evidence="2" id="KW-0812">Transmembrane</keyword>
<keyword evidence="1" id="KW-0175">Coiled coil</keyword>
<dbReference type="GeneID" id="18821034"/>
<sequence>MVTKYGKDFPDLSTYLDEWKGYKADWVKHLSTSRDVASKHVALLKRFDEVFLNMVESIATVQDRKDVIAELQEFIDEKHDDSLEMSQNFLNLKRDIQAFVSRFEEWIKDKEIELAAQAKKLKDEITTLQGEIEVLDKKIKDATTALAACAGLLNVVGMIVAGSVLAAFQAERQGKVTKLIGKQNDLIDVNRKQAALAHLKTDFDGLKPDIALICDKLVLFAEIWSSVRSQAVQFQEHLKGGSSAGSNMRFKLEVRLARKVCQPLMAGLERYATELENREKAKE</sequence>
<dbReference type="RefSeq" id="XP_007322985.1">
    <property type="nucleotide sequence ID" value="XM_007322923.1"/>
</dbReference>
<dbReference type="OrthoDB" id="3198211at2759"/>